<evidence type="ECO:0000313" key="1">
    <source>
        <dbReference type="EMBL" id="KTD19013.1"/>
    </source>
</evidence>
<sequence length="455" mass="47235">MKELLSRLLVCVSALILCSKMFAGTPLWTFSPLTATTVSVSPSGTALIQYLITNQSRKTHTLSMTPIPGVNPILSGANGCPNPFILGYQQSCVLTLQVVGSTLQGNVVGGPKVCSQGNPLQCYQPSPGQTLNIRLQPAPSETVLSSSVSNLALTVNGKARTITITNAGAEAATGVTYTASALPAGTTITPTSCGTILPGGSCQLTITPAATPSAAPGDVNATPIRLSIRGDNSNTLVVNVNVLTYGSVYQSGFLFAIDDSTPGSTSISGKVAALVDQASFATGGKIWSSDSSGNPVFDVVPGIYQPAVPPNNCAANIDGACNTSVIVAYYSARITNPSIDLSLYAAGLCRLPIAGYNDWYLPAICEMGYDRTNQGTGCGTQASPTLQNMQSNLVENGNVGGLFLAYWSSTESSIIIPTNAWNQFFSPGPPFPLAFQDEDSKDELIAVRCVRAITP</sequence>
<name>A0A0W0VFR8_9GAMM</name>
<accession>A0A0W0VFR8</accession>
<protein>
    <submittedName>
        <fullName evidence="1">NHL repeat protein</fullName>
    </submittedName>
</protein>
<evidence type="ECO:0000313" key="2">
    <source>
        <dbReference type="Proteomes" id="UP000055035"/>
    </source>
</evidence>
<dbReference type="AlphaFoldDB" id="A0A0W0VFR8"/>
<dbReference type="OrthoDB" id="5636215at2"/>
<dbReference type="PATRIC" id="fig|456.5.peg.252"/>
<gene>
    <name evidence="1" type="ORF">Ljor_0236</name>
</gene>
<comment type="caution">
    <text evidence="1">The sequence shown here is derived from an EMBL/GenBank/DDBJ whole genome shotgun (WGS) entry which is preliminary data.</text>
</comment>
<dbReference type="Proteomes" id="UP000055035">
    <property type="component" value="Unassembled WGS sequence"/>
</dbReference>
<organism evidence="1 2">
    <name type="scientific">Legionella jordanis</name>
    <dbReference type="NCBI Taxonomy" id="456"/>
    <lineage>
        <taxon>Bacteria</taxon>
        <taxon>Pseudomonadati</taxon>
        <taxon>Pseudomonadota</taxon>
        <taxon>Gammaproteobacteria</taxon>
        <taxon>Legionellales</taxon>
        <taxon>Legionellaceae</taxon>
        <taxon>Legionella</taxon>
    </lineage>
</organism>
<proteinExistence type="predicted"/>
<dbReference type="STRING" id="456.Ljor_0236"/>
<dbReference type="RefSeq" id="WP_058469819.1">
    <property type="nucleotide sequence ID" value="NZ_CAAAIC010000005.1"/>
</dbReference>
<keyword evidence="2" id="KW-1185">Reference proteome</keyword>
<reference evidence="1 2" key="1">
    <citation type="submission" date="2015-11" db="EMBL/GenBank/DDBJ databases">
        <title>Genomic analysis of 38 Legionella species identifies large and diverse effector repertoires.</title>
        <authorList>
            <person name="Burstein D."/>
            <person name="Amaro F."/>
            <person name="Zusman T."/>
            <person name="Lifshitz Z."/>
            <person name="Cohen O."/>
            <person name="Gilbert J.A."/>
            <person name="Pupko T."/>
            <person name="Shuman H.A."/>
            <person name="Segal G."/>
        </authorList>
    </citation>
    <scope>NUCLEOTIDE SEQUENCE [LARGE SCALE GENOMIC DNA]</scope>
    <source>
        <strain evidence="1 2">BL-540</strain>
    </source>
</reference>
<dbReference type="EMBL" id="LNYJ01000003">
    <property type="protein sequence ID" value="KTD19013.1"/>
    <property type="molecule type" value="Genomic_DNA"/>
</dbReference>